<dbReference type="InterPro" id="IPR002401">
    <property type="entry name" value="Cyt_P450_E_grp-I"/>
</dbReference>
<dbReference type="FunFam" id="1.10.630.10:FF:000008">
    <property type="entry name" value="Cytochrome P450 71D8"/>
    <property type="match status" value="1"/>
</dbReference>
<dbReference type="Pfam" id="PF00067">
    <property type="entry name" value="p450"/>
    <property type="match status" value="1"/>
</dbReference>
<feature type="transmembrane region" description="Helical" evidence="14">
    <location>
        <begin position="115"/>
        <end position="135"/>
    </location>
</feature>
<dbReference type="GO" id="GO:0051502">
    <property type="term" value="P:diterpene phytoalexin biosynthetic process"/>
    <property type="evidence" value="ECO:0007669"/>
    <property type="project" value="UniProtKB-ARBA"/>
</dbReference>
<evidence type="ECO:0000256" key="13">
    <source>
        <dbReference type="RuleBase" id="RU000461"/>
    </source>
</evidence>
<keyword evidence="7 14" id="KW-1133">Transmembrane helix</keyword>
<dbReference type="PRINTS" id="PR00385">
    <property type="entry name" value="P450"/>
</dbReference>
<comment type="similarity">
    <text evidence="3 13">Belongs to the cytochrome P450 family.</text>
</comment>
<organism evidence="15 16">
    <name type="scientific">Eleusine coracana subsp. coracana</name>
    <dbReference type="NCBI Taxonomy" id="191504"/>
    <lineage>
        <taxon>Eukaryota</taxon>
        <taxon>Viridiplantae</taxon>
        <taxon>Streptophyta</taxon>
        <taxon>Embryophyta</taxon>
        <taxon>Tracheophyta</taxon>
        <taxon>Spermatophyta</taxon>
        <taxon>Magnoliopsida</taxon>
        <taxon>Liliopsida</taxon>
        <taxon>Poales</taxon>
        <taxon>Poaceae</taxon>
        <taxon>PACMAD clade</taxon>
        <taxon>Chloridoideae</taxon>
        <taxon>Cynodonteae</taxon>
        <taxon>Eleusininae</taxon>
        <taxon>Eleusine</taxon>
    </lineage>
</organism>
<keyword evidence="6 12" id="KW-0479">Metal-binding</keyword>
<dbReference type="CDD" id="cd11072">
    <property type="entry name" value="CYP71-like"/>
    <property type="match status" value="1"/>
</dbReference>
<dbReference type="GO" id="GO:0016020">
    <property type="term" value="C:membrane"/>
    <property type="evidence" value="ECO:0007669"/>
    <property type="project" value="UniProtKB-SubCell"/>
</dbReference>
<evidence type="ECO:0000256" key="8">
    <source>
        <dbReference type="ARBA" id="ARBA00023002"/>
    </source>
</evidence>
<dbReference type="PROSITE" id="PS00086">
    <property type="entry name" value="CYTOCHROME_P450"/>
    <property type="match status" value="1"/>
</dbReference>
<keyword evidence="8 13" id="KW-0560">Oxidoreductase</keyword>
<evidence type="ECO:0000313" key="15">
    <source>
        <dbReference type="EMBL" id="GJM95821.1"/>
    </source>
</evidence>
<dbReference type="Proteomes" id="UP001054889">
    <property type="component" value="Unassembled WGS sequence"/>
</dbReference>
<dbReference type="InterPro" id="IPR001128">
    <property type="entry name" value="Cyt_P450"/>
</dbReference>
<evidence type="ECO:0000256" key="1">
    <source>
        <dbReference type="ARBA" id="ARBA00001971"/>
    </source>
</evidence>
<dbReference type="GO" id="GO:0005506">
    <property type="term" value="F:iron ion binding"/>
    <property type="evidence" value="ECO:0007669"/>
    <property type="project" value="InterPro"/>
</dbReference>
<evidence type="ECO:0000256" key="2">
    <source>
        <dbReference type="ARBA" id="ARBA00004167"/>
    </source>
</evidence>
<evidence type="ECO:0000256" key="14">
    <source>
        <dbReference type="SAM" id="Phobius"/>
    </source>
</evidence>
<feature type="binding site" description="axial binding residue" evidence="12">
    <location>
        <position position="559"/>
    </location>
    <ligand>
        <name>heme</name>
        <dbReference type="ChEBI" id="CHEBI:30413"/>
    </ligand>
    <ligandPart>
        <name>Fe</name>
        <dbReference type="ChEBI" id="CHEBI:18248"/>
    </ligandPart>
</feature>
<dbReference type="GO" id="GO:0020037">
    <property type="term" value="F:heme binding"/>
    <property type="evidence" value="ECO:0007669"/>
    <property type="project" value="InterPro"/>
</dbReference>
<proteinExistence type="inferred from homology"/>
<dbReference type="PANTHER" id="PTHR47953:SF19">
    <property type="entry name" value="OS06G0641600 PROTEIN"/>
    <property type="match status" value="1"/>
</dbReference>
<dbReference type="Gene3D" id="1.10.630.10">
    <property type="entry name" value="Cytochrome P450"/>
    <property type="match status" value="1"/>
</dbReference>
<evidence type="ECO:0000256" key="3">
    <source>
        <dbReference type="ARBA" id="ARBA00010617"/>
    </source>
</evidence>
<accession>A0AAV5CCJ2</accession>
<evidence type="ECO:0000256" key="12">
    <source>
        <dbReference type="PIRSR" id="PIRSR602401-1"/>
    </source>
</evidence>
<reference evidence="15" key="2">
    <citation type="submission" date="2021-12" db="EMBL/GenBank/DDBJ databases">
        <title>Resequencing data analysis of finger millet.</title>
        <authorList>
            <person name="Hatakeyama M."/>
            <person name="Aluri S."/>
            <person name="Balachadran M.T."/>
            <person name="Sivarajan S.R."/>
            <person name="Poveda L."/>
            <person name="Shimizu-Inatsugi R."/>
            <person name="Schlapbach R."/>
            <person name="Sreeman S.M."/>
            <person name="Shimizu K.K."/>
        </authorList>
    </citation>
    <scope>NUCLEOTIDE SEQUENCE</scope>
</reference>
<evidence type="ECO:0000256" key="5">
    <source>
        <dbReference type="ARBA" id="ARBA00022692"/>
    </source>
</evidence>
<dbReference type="InterPro" id="IPR052306">
    <property type="entry name" value="CYP450_71D"/>
</dbReference>
<comment type="subcellular location">
    <subcellularLocation>
        <location evidence="2">Membrane</location>
        <topology evidence="2">Single-pass membrane protein</topology>
    </subcellularLocation>
</comment>
<comment type="cofactor">
    <cofactor evidence="1 12">
        <name>heme</name>
        <dbReference type="ChEBI" id="CHEBI:30413"/>
    </cofactor>
</comment>
<evidence type="ECO:0000256" key="10">
    <source>
        <dbReference type="ARBA" id="ARBA00023033"/>
    </source>
</evidence>
<evidence type="ECO:0000256" key="6">
    <source>
        <dbReference type="ARBA" id="ARBA00022723"/>
    </source>
</evidence>
<evidence type="ECO:0008006" key="17">
    <source>
        <dbReference type="Google" id="ProtNLM"/>
    </source>
</evidence>
<dbReference type="InterPro" id="IPR017972">
    <property type="entry name" value="Cyt_P450_CS"/>
</dbReference>
<keyword evidence="10 13" id="KW-0503">Monooxygenase</keyword>
<evidence type="ECO:0000256" key="9">
    <source>
        <dbReference type="ARBA" id="ARBA00023004"/>
    </source>
</evidence>
<keyword evidence="9 12" id="KW-0408">Iron</keyword>
<comment type="caution">
    <text evidence="15">The sequence shown here is derived from an EMBL/GenBank/DDBJ whole genome shotgun (WGS) entry which is preliminary data.</text>
</comment>
<keyword evidence="5 14" id="KW-0812">Transmembrane</keyword>
<dbReference type="InterPro" id="IPR036396">
    <property type="entry name" value="Cyt_P450_sf"/>
</dbReference>
<keyword evidence="11 14" id="KW-0472">Membrane</keyword>
<name>A0AAV5CCJ2_ELECO</name>
<dbReference type="GO" id="GO:0016709">
    <property type="term" value="F:oxidoreductase activity, acting on paired donors, with incorporation or reduction of molecular oxygen, NAD(P)H as one donor, and incorporation of one atom of oxygen"/>
    <property type="evidence" value="ECO:0007669"/>
    <property type="project" value="UniProtKB-ARBA"/>
</dbReference>
<dbReference type="EMBL" id="BQKI01000006">
    <property type="protein sequence ID" value="GJM95821.1"/>
    <property type="molecule type" value="Genomic_DNA"/>
</dbReference>
<evidence type="ECO:0000256" key="7">
    <source>
        <dbReference type="ARBA" id="ARBA00022989"/>
    </source>
</evidence>
<keyword evidence="4 12" id="KW-0349">Heme</keyword>
<sequence length="621" mass="70389">MVMKLTRGDKDVDTSVVVVVMVAVVAPQQPTPDAWRRRPDLSLLRAGVHRRRHVPCLGPVEAATTLRLDVTQPANDVARVGHERQNGWLKRRRGGRGDGRGGVEGMRWNDYRMEFTFPLLAFFLILSCIFVKLISPYISQLRPKRAALRLPPGPWQLPVVGSLHHLLLSRFRDTTHLAITELSRNYGPLMFLRLGAVPTLVVSSAEAAREVMKTHDNLFCDRYPKATTNIVTSSGGLGIVFSPYNERWRESRKICVLELFSQRRVLSFRTIREEEVARLIHSISNESSGGLPINVTEKISRVVSDTIVRAVIGEQCKQQDELMYYIKKSLELSVGLNLADLYPSSRLMRLLSTTIRDLVKYHRNITNIIKSIIYERGVVSSIKEGDDLVSVLLWVQKNGGLKFPLTMEHITTTIFDIFVAGTDTSSTTLEWAMSELMKNPRVLHKAQSEVRNTFMGKDKLDEEDITKLNYLPLVIKETLRLHPPVPVLIPRMCREACQVMGYDIPKGCMVMVNVWAIGRDNKYWDDPSVFKPERFESNNIDFKGTNFEYIPFGAGRRMCPGIMLGLANMELALASLLYHFDWELSGGIRPEDLDMTEASGITVKRKVNLMLHAKPYIPSKC</sequence>
<dbReference type="PANTHER" id="PTHR47953">
    <property type="entry name" value="OS08G0105600 PROTEIN"/>
    <property type="match status" value="1"/>
</dbReference>
<reference evidence="15" key="1">
    <citation type="journal article" date="2018" name="DNA Res.">
        <title>Multiple hybrid de novo genome assembly of finger millet, an orphan allotetraploid crop.</title>
        <authorList>
            <person name="Hatakeyama M."/>
            <person name="Aluri S."/>
            <person name="Balachadran M.T."/>
            <person name="Sivarajan S.R."/>
            <person name="Patrignani A."/>
            <person name="Gruter S."/>
            <person name="Poveda L."/>
            <person name="Shimizu-Inatsugi R."/>
            <person name="Baeten J."/>
            <person name="Francoijs K.J."/>
            <person name="Nataraja K.N."/>
            <person name="Reddy Y.A.N."/>
            <person name="Phadnis S."/>
            <person name="Ravikumar R.L."/>
            <person name="Schlapbach R."/>
            <person name="Sreeman S.M."/>
            <person name="Shimizu K.K."/>
        </authorList>
    </citation>
    <scope>NUCLEOTIDE SEQUENCE</scope>
</reference>
<dbReference type="PRINTS" id="PR00463">
    <property type="entry name" value="EP450I"/>
</dbReference>
<dbReference type="SUPFAM" id="SSF48264">
    <property type="entry name" value="Cytochrome P450"/>
    <property type="match status" value="1"/>
</dbReference>
<evidence type="ECO:0000256" key="4">
    <source>
        <dbReference type="ARBA" id="ARBA00022617"/>
    </source>
</evidence>
<keyword evidence="16" id="KW-1185">Reference proteome</keyword>
<evidence type="ECO:0000313" key="16">
    <source>
        <dbReference type="Proteomes" id="UP001054889"/>
    </source>
</evidence>
<evidence type="ECO:0000256" key="11">
    <source>
        <dbReference type="ARBA" id="ARBA00023136"/>
    </source>
</evidence>
<dbReference type="AlphaFoldDB" id="A0AAV5CCJ2"/>
<gene>
    <name evidence="15" type="primary">ga12599</name>
    <name evidence="15" type="ORF">PR202_ga12599</name>
</gene>
<protein>
    <recommendedName>
        <fullName evidence="17">Cytochrome P450</fullName>
    </recommendedName>
</protein>